<evidence type="ECO:0000313" key="2">
    <source>
        <dbReference type="EMBL" id="KKL07083.1"/>
    </source>
</evidence>
<feature type="non-terminal residue" evidence="2">
    <location>
        <position position="1"/>
    </location>
</feature>
<dbReference type="Gene3D" id="3.30.420.240">
    <property type="match status" value="1"/>
</dbReference>
<name>A0A0F9D4S3_9ZZZZ</name>
<protein>
    <submittedName>
        <fullName evidence="2">Uncharacterized protein</fullName>
    </submittedName>
</protein>
<accession>A0A0F9D4S3</accession>
<dbReference type="AlphaFoldDB" id="A0A0F9D4S3"/>
<gene>
    <name evidence="2" type="ORF">LCGC14_2589540</name>
</gene>
<dbReference type="EMBL" id="LAZR01043436">
    <property type="protein sequence ID" value="KKL07083.1"/>
    <property type="molecule type" value="Genomic_DNA"/>
</dbReference>
<comment type="caution">
    <text evidence="2">The sequence shown here is derived from an EMBL/GenBank/DDBJ whole genome shotgun (WGS) entry which is preliminary data.</text>
</comment>
<sequence>LLSDNRTRRKSVAIGHSSKPLDHEDKKKERIKAWDLYENLRRLMEQGKIQLLKDDKVFHSLNSIQYEYEGDKIIITGSDKHVADGLVKASWCAKDKSLNIYVY</sequence>
<reference evidence="2" key="1">
    <citation type="journal article" date="2015" name="Nature">
        <title>Complex archaea that bridge the gap between prokaryotes and eukaryotes.</title>
        <authorList>
            <person name="Spang A."/>
            <person name="Saw J.H."/>
            <person name="Jorgensen S.L."/>
            <person name="Zaremba-Niedzwiedzka K."/>
            <person name="Martijn J."/>
            <person name="Lind A.E."/>
            <person name="van Eijk R."/>
            <person name="Schleper C."/>
            <person name="Guy L."/>
            <person name="Ettema T.J."/>
        </authorList>
    </citation>
    <scope>NUCLEOTIDE SEQUENCE</scope>
</reference>
<evidence type="ECO:0000256" key="1">
    <source>
        <dbReference type="SAM" id="MobiDB-lite"/>
    </source>
</evidence>
<proteinExistence type="predicted"/>
<feature type="region of interest" description="Disordered" evidence="1">
    <location>
        <begin position="1"/>
        <end position="25"/>
    </location>
</feature>
<organism evidence="2">
    <name type="scientific">marine sediment metagenome</name>
    <dbReference type="NCBI Taxonomy" id="412755"/>
    <lineage>
        <taxon>unclassified sequences</taxon>
        <taxon>metagenomes</taxon>
        <taxon>ecological metagenomes</taxon>
    </lineage>
</organism>